<dbReference type="Proteomes" id="UP001205105">
    <property type="component" value="Unassembled WGS sequence"/>
</dbReference>
<feature type="region of interest" description="Disordered" evidence="6">
    <location>
        <begin position="62"/>
        <end position="93"/>
    </location>
</feature>
<dbReference type="InterPro" id="IPR050701">
    <property type="entry name" value="Histone_Mod_Regulator"/>
</dbReference>
<comment type="caution">
    <text evidence="9">The sequence shown here is derived from an EMBL/GenBank/DDBJ whole genome shotgun (WGS) entry which is preliminary data.</text>
</comment>
<dbReference type="Pfam" id="PF13831">
    <property type="entry name" value="PHD_2"/>
    <property type="match status" value="1"/>
</dbReference>
<evidence type="ECO:0000256" key="2">
    <source>
        <dbReference type="ARBA" id="ARBA00022771"/>
    </source>
</evidence>
<evidence type="ECO:0000259" key="8">
    <source>
        <dbReference type="PROSITE" id="PS51805"/>
    </source>
</evidence>
<dbReference type="PROSITE" id="PS51805">
    <property type="entry name" value="EPHD"/>
    <property type="match status" value="1"/>
</dbReference>
<feature type="region of interest" description="Disordered" evidence="6">
    <location>
        <begin position="562"/>
        <end position="594"/>
    </location>
</feature>
<feature type="coiled-coil region" evidence="5">
    <location>
        <begin position="1017"/>
        <end position="1128"/>
    </location>
</feature>
<evidence type="ECO:0000256" key="1">
    <source>
        <dbReference type="ARBA" id="ARBA00022723"/>
    </source>
</evidence>
<keyword evidence="3" id="KW-0862">Zinc</keyword>
<dbReference type="SUPFAM" id="SSF57903">
    <property type="entry name" value="FYVE/PHD zinc finger"/>
    <property type="match status" value="1"/>
</dbReference>
<keyword evidence="10" id="KW-1185">Reference proteome</keyword>
<evidence type="ECO:0000259" key="7">
    <source>
        <dbReference type="PROSITE" id="PS50016"/>
    </source>
</evidence>
<dbReference type="PROSITE" id="PS01359">
    <property type="entry name" value="ZF_PHD_1"/>
    <property type="match status" value="1"/>
</dbReference>
<dbReference type="Pfam" id="PF13832">
    <property type="entry name" value="zf-HC5HC2H_2"/>
    <property type="match status" value="1"/>
</dbReference>
<feature type="region of interest" description="Disordered" evidence="6">
    <location>
        <begin position="748"/>
        <end position="775"/>
    </location>
</feature>
<evidence type="ECO:0000256" key="4">
    <source>
        <dbReference type="PROSITE-ProRule" id="PRU00146"/>
    </source>
</evidence>
<feature type="compositionally biased region" description="Basic residues" evidence="6">
    <location>
        <begin position="1479"/>
        <end position="1490"/>
    </location>
</feature>
<dbReference type="PROSITE" id="PS50016">
    <property type="entry name" value="ZF_PHD_2"/>
    <property type="match status" value="1"/>
</dbReference>
<feature type="compositionally biased region" description="Low complexity" evidence="6">
    <location>
        <begin position="372"/>
        <end position="387"/>
    </location>
</feature>
<dbReference type="GO" id="GO:0008270">
    <property type="term" value="F:zinc ion binding"/>
    <property type="evidence" value="ECO:0007669"/>
    <property type="project" value="UniProtKB-KW"/>
</dbReference>
<feature type="domain" description="PHD-type" evidence="8">
    <location>
        <begin position="883"/>
        <end position="1005"/>
    </location>
</feature>
<sequence>MSAPAWPAPPGATFEEALAVGGEVRAALLAAAPGLPHKDLGRLYPATMQDAVAVVHARLEENKKKAAASKQKSKSKGGAPHSPSDSHFPGARPGGGDPSAFWLYIEDYFRDFSQDDLRALLPLLRDPRDDPAYKVPPSGKRVDSDPAARKAAATKAAAEAAAAKAAASRLGSEWDTGTADSKPSAYVDPNSLDAERRSSRLVSRQCKEEEARRQQELEAAAAAAASAAEQAEAAAAAAAARAMAVVPTTAKGAPAKQLLDVLPEQRLGLLLKQLTDLLELTDRPPLSPDGCSEAAQQALDRLLAATAAGSKPEELDVAVRDELELWLRRQLVPLAQRLGCSLPVLPLWAGQAAEGAAAGKGQEGEPGKPADSKQAQQQQQQQQQTGGKTTGGGRKKGKGAPAASEPAADGGPASPSAAAAAAAAATAAEPPKGRLPTAAYLHPYTDLMLRHPVQQHTVQQALELPALDAHAPGLPRTTTLGQLESVAAGGAAAGEGEAAATPAASALTATPGTGGTLKEVPSVANLSSLAQQQPAATASTAAVASTAGAAADTAGTAEVVASPAAADGTPLEGAADGTAAQQPGSGAPSRTGGRARAVSNYALLAGKKQSNRNAMGPPKKVVRTQAVRSELEAAAQHPVARAVAAMVAAGEAEAPSADQWRAALEHNEELLAAAPEDEVLAEMLALQGVVGELEQQRAAAEQRAAEEEEVKAWILKMRELKRQQVRQRREQAHQEALAAKKQSIMASPRPVLGRQRSAQQETEASGSNADGREGSPALEYALRSDELYDVLAQREADQEAFCAVCGDGHSAAHNQIVFCDRCDVAVHQQCYGIAVVPEGEWLCEPCREYEHVKRAQGVPEADIRPPGHAEAVNRQPLDGGARSVRCALCPIKYGAFKKAEDGLRWVHSACALWMLETFLSYREVPGVGRQEFVAGLEKVKHDRLESRCAICGLTDGAVMGCQQPGGCHTNFHVLCARNIGLYLTIRPDPSRKSAVQYRIYCALHSAAQQARDEKIWQERLEKAAAQQQKESKAKQAERLAAAKAALTTAEQERHQLHMLRANLEMCRMLIDVTKRRERLKKQLATLQQQEWPLLLADPAAGLELLEESKRQQQQKEAEEAAAAAAMQQGPLAGLGLAPAGSVAASLAAQLESPQTVQPLPQFSLPLPPATQAPPPVSSAAATAGLLPTSMPGLPGGLPAGFPLLPGSMPGMGLPGMGLPGGLPGGMLPLPQSAPSFALDMFGDQPQPQPPPPAPAHFFMQQQMAAMQAAMQRGQPATSAAAAAAFAGLPLQLPGSAASVLQHPPLPAAAPGTLMPAPGGNAATAQVPADVAAAMMSAPSGLMPLQIPGQQQQQPFPSARRCSQAAASGSGGRGSEDVHGGSPGAAAQAACCRAPTPQQQQPAPSPTGAAAAAGRRQRTASVKVRENLLQRERQMTAEEAEALNARLPGPLRYLPASELEATLGAPGSRGGSRSSTPRHQQSKSRGRPPGK</sequence>
<dbReference type="Gene3D" id="3.30.40.10">
    <property type="entry name" value="Zinc/RING finger domain, C3HC4 (zinc finger)"/>
    <property type="match status" value="2"/>
</dbReference>
<feature type="compositionally biased region" description="Low complexity" evidence="6">
    <location>
        <begin position="399"/>
        <end position="415"/>
    </location>
</feature>
<feature type="compositionally biased region" description="Low complexity" evidence="6">
    <location>
        <begin position="1343"/>
        <end position="1367"/>
    </location>
</feature>
<feature type="compositionally biased region" description="Polar residues" evidence="6">
    <location>
        <begin position="756"/>
        <end position="768"/>
    </location>
</feature>
<keyword evidence="1" id="KW-0479">Metal-binding</keyword>
<dbReference type="InterPro" id="IPR001965">
    <property type="entry name" value="Znf_PHD"/>
</dbReference>
<dbReference type="PANTHER" id="PTHR13793">
    <property type="entry name" value="PHD FINGER PROTEINS"/>
    <property type="match status" value="1"/>
</dbReference>
<protein>
    <submittedName>
        <fullName evidence="9">Uncharacterized protein</fullName>
    </submittedName>
</protein>
<evidence type="ECO:0000256" key="3">
    <source>
        <dbReference type="ARBA" id="ARBA00022833"/>
    </source>
</evidence>
<dbReference type="CDD" id="cd15492">
    <property type="entry name" value="PHD_BRPF_JADE_like"/>
    <property type="match status" value="1"/>
</dbReference>
<dbReference type="EMBL" id="JADXDR010000009">
    <property type="protein sequence ID" value="KAI7846114.1"/>
    <property type="molecule type" value="Genomic_DNA"/>
</dbReference>
<dbReference type="InterPro" id="IPR019787">
    <property type="entry name" value="Znf_PHD-finger"/>
</dbReference>
<gene>
    <name evidence="9" type="ORF">COHA_000375</name>
</gene>
<proteinExistence type="predicted"/>
<dbReference type="SMART" id="SM00249">
    <property type="entry name" value="PHD"/>
    <property type="match status" value="2"/>
</dbReference>
<evidence type="ECO:0000313" key="10">
    <source>
        <dbReference type="Proteomes" id="UP001205105"/>
    </source>
</evidence>
<keyword evidence="5" id="KW-0175">Coiled coil</keyword>
<feature type="region of interest" description="Disordered" evidence="6">
    <location>
        <begin position="356"/>
        <end position="415"/>
    </location>
</feature>
<feature type="region of interest" description="Disordered" evidence="6">
    <location>
        <begin position="169"/>
        <end position="210"/>
    </location>
</feature>
<accession>A0AAD5E180</accession>
<dbReference type="InterPro" id="IPR034732">
    <property type="entry name" value="EPHD"/>
</dbReference>
<feature type="region of interest" description="Disordered" evidence="6">
    <location>
        <begin position="126"/>
        <end position="153"/>
    </location>
</feature>
<evidence type="ECO:0000256" key="5">
    <source>
        <dbReference type="SAM" id="Coils"/>
    </source>
</evidence>
<feature type="domain" description="PHD-type" evidence="7">
    <location>
        <begin position="799"/>
        <end position="849"/>
    </location>
</feature>
<dbReference type="InterPro" id="IPR011011">
    <property type="entry name" value="Znf_FYVE_PHD"/>
</dbReference>
<feature type="compositionally biased region" description="Low complexity" evidence="6">
    <location>
        <begin position="1383"/>
        <end position="1413"/>
    </location>
</feature>
<evidence type="ECO:0000256" key="6">
    <source>
        <dbReference type="SAM" id="MobiDB-lite"/>
    </source>
</evidence>
<dbReference type="GO" id="GO:0006357">
    <property type="term" value="P:regulation of transcription by RNA polymerase II"/>
    <property type="evidence" value="ECO:0007669"/>
    <property type="project" value="TreeGrafter"/>
</dbReference>
<feature type="coiled-coil region" evidence="5">
    <location>
        <begin position="683"/>
        <end position="742"/>
    </location>
</feature>
<feature type="compositionally biased region" description="Basic residues" evidence="6">
    <location>
        <begin position="65"/>
        <end position="75"/>
    </location>
</feature>
<name>A0AAD5E180_9CHLO</name>
<evidence type="ECO:0000313" key="9">
    <source>
        <dbReference type="EMBL" id="KAI7846114.1"/>
    </source>
</evidence>
<dbReference type="InterPro" id="IPR013083">
    <property type="entry name" value="Znf_RING/FYVE/PHD"/>
</dbReference>
<feature type="compositionally biased region" description="Basic and acidic residues" evidence="6">
    <location>
        <begin position="362"/>
        <end position="371"/>
    </location>
</feature>
<keyword evidence="2 4" id="KW-0863">Zinc-finger</keyword>
<feature type="region of interest" description="Disordered" evidence="6">
    <location>
        <begin position="1158"/>
        <end position="1179"/>
    </location>
</feature>
<dbReference type="InterPro" id="IPR019786">
    <property type="entry name" value="Zinc_finger_PHD-type_CS"/>
</dbReference>
<dbReference type="CDD" id="cd15571">
    <property type="entry name" value="ePHD"/>
    <property type="match status" value="1"/>
</dbReference>
<feature type="region of interest" description="Disordered" evidence="6">
    <location>
        <begin position="1342"/>
        <end position="1420"/>
    </location>
</feature>
<dbReference type="PANTHER" id="PTHR13793:SF107">
    <property type="entry name" value="BROMODOMAIN-CONTAINING PROTEIN HOMOLOG"/>
    <property type="match status" value="1"/>
</dbReference>
<feature type="region of interest" description="Disordered" evidence="6">
    <location>
        <begin position="1456"/>
        <end position="1490"/>
    </location>
</feature>
<reference evidence="9" key="1">
    <citation type="submission" date="2020-11" db="EMBL/GenBank/DDBJ databases">
        <title>Chlorella ohadii genome sequencing and assembly.</title>
        <authorList>
            <person name="Murik O."/>
            <person name="Treves H."/>
            <person name="Kedem I."/>
            <person name="Shotland Y."/>
            <person name="Kaplan A."/>
        </authorList>
    </citation>
    <scope>NUCLEOTIDE SEQUENCE</scope>
    <source>
        <strain evidence="9">1</strain>
    </source>
</reference>
<organism evidence="9 10">
    <name type="scientific">Chlorella ohadii</name>
    <dbReference type="NCBI Taxonomy" id="2649997"/>
    <lineage>
        <taxon>Eukaryota</taxon>
        <taxon>Viridiplantae</taxon>
        <taxon>Chlorophyta</taxon>
        <taxon>core chlorophytes</taxon>
        <taxon>Trebouxiophyceae</taxon>
        <taxon>Chlorellales</taxon>
        <taxon>Chlorellaceae</taxon>
        <taxon>Chlorella clade</taxon>
        <taxon>Chlorella</taxon>
    </lineage>
</organism>
<feature type="compositionally biased region" description="Pro residues" evidence="6">
    <location>
        <begin position="1165"/>
        <end position="1176"/>
    </location>
</feature>